<dbReference type="EMBL" id="CP034184">
    <property type="protein sequence ID" value="AZI44329.1"/>
    <property type="molecule type" value="Genomic_DNA"/>
</dbReference>
<evidence type="ECO:0000256" key="5">
    <source>
        <dbReference type="ARBA" id="ARBA00022747"/>
    </source>
</evidence>
<dbReference type="KEGG" id="dph:EHF33_15695"/>
<dbReference type="Gene3D" id="3.40.50.150">
    <property type="entry name" value="Vaccinia Virus protein VP39"/>
    <property type="match status" value="1"/>
</dbReference>
<evidence type="ECO:0000256" key="1">
    <source>
        <dbReference type="ARBA" id="ARBA00011900"/>
    </source>
</evidence>
<keyword evidence="7" id="KW-0175">Coiled coil</keyword>
<dbReference type="GO" id="GO:0008170">
    <property type="term" value="F:N-methyltransferase activity"/>
    <property type="evidence" value="ECO:0007669"/>
    <property type="project" value="InterPro"/>
</dbReference>
<keyword evidence="5" id="KW-0680">Restriction system</keyword>
<gene>
    <name evidence="9" type="ORF">EHF33_15695</name>
</gene>
<dbReference type="InterPro" id="IPR029063">
    <property type="entry name" value="SAM-dependent_MTases_sf"/>
</dbReference>
<dbReference type="AlphaFoldDB" id="A0A3G8YG60"/>
<protein>
    <recommendedName>
        <fullName evidence="1">site-specific DNA-methyltransferase (adenine-specific)</fullName>
        <ecNumber evidence="1">2.1.1.72</ecNumber>
    </recommendedName>
</protein>
<keyword evidence="3" id="KW-0808">Transferase</keyword>
<dbReference type="InterPro" id="IPR003356">
    <property type="entry name" value="DNA_methylase_A-5"/>
</dbReference>
<keyword evidence="2" id="KW-0489">Methyltransferase</keyword>
<dbReference type="EC" id="2.1.1.72" evidence="1"/>
<evidence type="ECO:0000313" key="10">
    <source>
        <dbReference type="Proteomes" id="UP000276417"/>
    </source>
</evidence>
<reference evidence="9 10" key="1">
    <citation type="submission" date="2018-11" db="EMBL/GenBank/DDBJ databases">
        <title>Deinococcus shelandsis sp. nov., isolated from South Shetland Islands soil of Antarctica.</title>
        <authorList>
            <person name="Tian J."/>
        </authorList>
    </citation>
    <scope>NUCLEOTIDE SEQUENCE [LARGE SCALE GENOMIC DNA]</scope>
    <source>
        <strain evidence="9 10">S14-83T</strain>
    </source>
</reference>
<feature type="coiled-coil region" evidence="7">
    <location>
        <begin position="434"/>
        <end position="461"/>
    </location>
</feature>
<dbReference type="OrthoDB" id="9814572at2"/>
<evidence type="ECO:0000256" key="7">
    <source>
        <dbReference type="SAM" id="Coils"/>
    </source>
</evidence>
<dbReference type="SUPFAM" id="SSF53335">
    <property type="entry name" value="S-adenosyl-L-methionine-dependent methyltransferases"/>
    <property type="match status" value="1"/>
</dbReference>
<dbReference type="GO" id="GO:0032259">
    <property type="term" value="P:methylation"/>
    <property type="evidence" value="ECO:0007669"/>
    <property type="project" value="UniProtKB-KW"/>
</dbReference>
<keyword evidence="10" id="KW-1185">Reference proteome</keyword>
<evidence type="ECO:0000313" key="9">
    <source>
        <dbReference type="EMBL" id="AZI44329.1"/>
    </source>
</evidence>
<dbReference type="InterPro" id="IPR051537">
    <property type="entry name" value="DNA_Adenine_Mtase"/>
</dbReference>
<proteinExistence type="predicted"/>
<feature type="domain" description="DNA methylase adenine-specific" evidence="8">
    <location>
        <begin position="151"/>
        <end position="427"/>
    </location>
</feature>
<dbReference type="RefSeq" id="WP_124873862.1">
    <property type="nucleotide sequence ID" value="NZ_CP034184.1"/>
</dbReference>
<accession>A0A3G8YG60</accession>
<dbReference type="PANTHER" id="PTHR42933">
    <property type="entry name" value="SLR6095 PROTEIN"/>
    <property type="match status" value="1"/>
</dbReference>
<dbReference type="GO" id="GO:0003677">
    <property type="term" value="F:DNA binding"/>
    <property type="evidence" value="ECO:0007669"/>
    <property type="project" value="InterPro"/>
</dbReference>
<evidence type="ECO:0000259" key="8">
    <source>
        <dbReference type="Pfam" id="PF02384"/>
    </source>
</evidence>
<keyword evidence="4" id="KW-0949">S-adenosyl-L-methionine</keyword>
<name>A0A3G8YG60_9DEIO</name>
<dbReference type="GO" id="GO:0009007">
    <property type="term" value="F:site-specific DNA-methyltransferase (adenine-specific) activity"/>
    <property type="evidence" value="ECO:0007669"/>
    <property type="project" value="UniProtKB-EC"/>
</dbReference>
<dbReference type="Pfam" id="PF02384">
    <property type="entry name" value="N6_Mtase"/>
    <property type="match status" value="1"/>
</dbReference>
<sequence>MEQPYSSTLSNAVNELRNDGLNNAVPLVSALLLLHTIRRFEDHFGQLGVPFPEAAASQLTQLKLSAHDVFESLETVLGQRLKFHKRLKTGWSSVTVPATDPAAIARSSRKIVLFVAQVSSGKSAQNALVELGEACSDLLDHGGRSVVTSQTPSSVAKLMAAQLDAQAGMRVLDPTCGVARVLVEVVKEQVQQHKDPNDLEYVGQEIDPNAALLGALHLMLHGVVRFQIQVEDSLTQSTLKAEDFDRVAGDPPVALAIPHLVSDLQGDARFTFGGAPLPKTADWLFVQHGLVALKPGGRAVFITAHGSMFRSGAEAAIRRDILSAGWVSAVFALPSALYPNLALPLVMTIFERPEEGARGRQDVLMIDASTSGTREARINVLSENVRQQLTTLIRDRAPSEPYTALVESERIFENKDAWQPNQYLDFEPDQTRDLKVIEADLQQQLEHLKAVEQDLQQAFDALPRGLIA</sequence>
<evidence type="ECO:0000256" key="6">
    <source>
        <dbReference type="ARBA" id="ARBA00047942"/>
    </source>
</evidence>
<dbReference type="PRINTS" id="PR00507">
    <property type="entry name" value="N12N6MTFRASE"/>
</dbReference>
<dbReference type="GO" id="GO:0009307">
    <property type="term" value="P:DNA restriction-modification system"/>
    <property type="evidence" value="ECO:0007669"/>
    <property type="project" value="UniProtKB-KW"/>
</dbReference>
<dbReference type="PANTHER" id="PTHR42933:SF3">
    <property type="entry name" value="TYPE I RESTRICTION ENZYME MJAVIII METHYLASE SUBUNIT"/>
    <property type="match status" value="1"/>
</dbReference>
<dbReference type="Proteomes" id="UP000276417">
    <property type="component" value="Chromosome 2"/>
</dbReference>
<evidence type="ECO:0000256" key="2">
    <source>
        <dbReference type="ARBA" id="ARBA00022603"/>
    </source>
</evidence>
<comment type="catalytic activity">
    <reaction evidence="6">
        <text>a 2'-deoxyadenosine in DNA + S-adenosyl-L-methionine = an N(6)-methyl-2'-deoxyadenosine in DNA + S-adenosyl-L-homocysteine + H(+)</text>
        <dbReference type="Rhea" id="RHEA:15197"/>
        <dbReference type="Rhea" id="RHEA-COMP:12418"/>
        <dbReference type="Rhea" id="RHEA-COMP:12419"/>
        <dbReference type="ChEBI" id="CHEBI:15378"/>
        <dbReference type="ChEBI" id="CHEBI:57856"/>
        <dbReference type="ChEBI" id="CHEBI:59789"/>
        <dbReference type="ChEBI" id="CHEBI:90615"/>
        <dbReference type="ChEBI" id="CHEBI:90616"/>
        <dbReference type="EC" id="2.1.1.72"/>
    </reaction>
</comment>
<organism evidence="9 10">
    <name type="scientific">Deinococcus psychrotolerans</name>
    <dbReference type="NCBI Taxonomy" id="2489213"/>
    <lineage>
        <taxon>Bacteria</taxon>
        <taxon>Thermotogati</taxon>
        <taxon>Deinococcota</taxon>
        <taxon>Deinococci</taxon>
        <taxon>Deinococcales</taxon>
        <taxon>Deinococcaceae</taxon>
        <taxon>Deinococcus</taxon>
    </lineage>
</organism>
<evidence type="ECO:0000256" key="3">
    <source>
        <dbReference type="ARBA" id="ARBA00022679"/>
    </source>
</evidence>
<evidence type="ECO:0000256" key="4">
    <source>
        <dbReference type="ARBA" id="ARBA00022691"/>
    </source>
</evidence>